<dbReference type="GO" id="GO:0005634">
    <property type="term" value="C:nucleus"/>
    <property type="evidence" value="ECO:0007669"/>
    <property type="project" value="TreeGrafter"/>
</dbReference>
<evidence type="ECO:0000313" key="10">
    <source>
        <dbReference type="Proteomes" id="UP001201812"/>
    </source>
</evidence>
<feature type="compositionally biased region" description="Polar residues" evidence="6">
    <location>
        <begin position="187"/>
        <end position="208"/>
    </location>
</feature>
<dbReference type="GO" id="GO:0005886">
    <property type="term" value="C:plasma membrane"/>
    <property type="evidence" value="ECO:0007669"/>
    <property type="project" value="TreeGrafter"/>
</dbReference>
<sequence>MNDCSSEKAAPSMIIRPNKCGEKSGSTETFAQPVGGLALKEPHAGSEVASSSSVVSDSVLSSSDKLSYESGKSHHGSTTSTTFSTGSAMSSSTTNDPVDYSSTASSGVATMSSTDNIPTPHSSSTRSDASLNAGTSPEGCRNLLKASSSTPQAAAAGNSSTSTLSLNTASVDSTMCSTRANMLRSASPASNSLLNTSGNIPRNASNKSVEGLYMGSSNTDRQLTENVTGRQPTPTSPARCSIGDGLPSNNSTSTALTNVASTTANVASPSKSAVQSSPSGSYSMTSLPPMTGTISGSSTASVFACGTSCSQIICTPLRTMVSQNRRRYQQDGFNLDLTYITDRIIAMGYPADTTEALYRNSMTHIVKFLEHYHPGHYKVFNLRGQYVYDTSKFHNRVVSFEMTDHHPPRLELMAPFCREVHDYLETDPRNVVAVHCKAGKGRTGVMICAYLTYISFYKTPRQNMDYYSIVRTHNNKGVTIPSQRRYVYYFSHLRNKKLNYMPLRTELIGVYVEKPPKLSGPFLKGALKVRVANGDVDVFLGDDMWLNAEKSEEDDDMHRKYPILSGEDQYDPSNPQSGKDCISRRCYGWTVPSNKRVFLEGDVRIDLFQKSQLKVLNVKQDRKKIGHIWMNTMFTCPGFCGGNYMHGDEAYPYPNGESMIVKRRLRKKVKCDEPLRQASDRRVQSIAAGMPNSSSMPSSPPLNKFHDNVRISVDHSTTNSVESVPSSQTTATGSDDNTSSSAPAAINHMSRKSSSNNPKKTSKMALRLNGITKKRSGRSPCHHVMEAENKCWSSQDGDLGPKPKNSIKDAMGCRASLDNENEYEEELVVETPPGLEEHCPLESLKEIYSNEKQAPRHGIVDILRVAYQKNLIHDLYNARRFSVPKEGAIMPKAPEGRPNADGPYCVMRQPEEHVGVYGVQEIDRAHKAKELDMAFKVYIVTRCINESNATDVKLSESFLRTTYYKQMKKDESKREKVENRQKKLFSQQGYSNLAHTNDESSGSGAGSQFTDSSSSSSQFSSVPDLSPQSFQTFLNDPRSSDPHLKKFFFRQRVSSKSRHPGVHYHCSAQVQDPNVCAKYGCSGRRRTRNTLKSSSITDRPPLYVDNEADNEDDMDASCFDDFDFFKPTAGTSGTSEGEGANSTTGDEETNGASSSGDTPVDTSSLTALIPTRSQTMTSATVDQRDFVSETLKQTTRSRSARSAIAVDKVKKDSANHFESMPTAPELLSEAASHPSDCSWASSSSSTSSSSHSLDHPLIPSAESIKDEKIRAPAALPHGGAHGLPGFSGFPEAISSGGCESCRRDRYQSTSLTERKRLTYHTPKSERLGETCPFT</sequence>
<dbReference type="CDD" id="cd14509">
    <property type="entry name" value="PTP_PTEN"/>
    <property type="match status" value="1"/>
</dbReference>
<evidence type="ECO:0000256" key="4">
    <source>
        <dbReference type="ARBA" id="ARBA00022801"/>
    </source>
</evidence>
<feature type="region of interest" description="Disordered" evidence="6">
    <location>
        <begin position="187"/>
        <end position="284"/>
    </location>
</feature>
<dbReference type="InterPro" id="IPR057023">
    <property type="entry name" value="PTP-SAK"/>
</dbReference>
<dbReference type="GO" id="GO:0016314">
    <property type="term" value="F:phosphatidylinositol-3,4,5-trisphosphate 3-phosphatase activity"/>
    <property type="evidence" value="ECO:0007669"/>
    <property type="project" value="UniProtKB-EC"/>
</dbReference>
<feature type="compositionally biased region" description="Polar residues" evidence="6">
    <location>
        <begin position="985"/>
        <end position="1002"/>
    </location>
</feature>
<feature type="compositionally biased region" description="Low complexity" evidence="6">
    <location>
        <begin position="45"/>
        <end position="94"/>
    </location>
</feature>
<dbReference type="GO" id="GO:0046856">
    <property type="term" value="P:phosphatidylinositol dephosphorylation"/>
    <property type="evidence" value="ECO:0007669"/>
    <property type="project" value="TreeGrafter"/>
</dbReference>
<dbReference type="PROSITE" id="PS51181">
    <property type="entry name" value="PPASE_TENSIN"/>
    <property type="match status" value="1"/>
</dbReference>
<evidence type="ECO:0000256" key="2">
    <source>
        <dbReference type="ARBA" id="ARBA00007881"/>
    </source>
</evidence>
<gene>
    <name evidence="9" type="ORF">DdX_03210</name>
</gene>
<dbReference type="GO" id="GO:0043491">
    <property type="term" value="P:phosphatidylinositol 3-kinase/protein kinase B signal transduction"/>
    <property type="evidence" value="ECO:0007669"/>
    <property type="project" value="TreeGrafter"/>
</dbReference>
<dbReference type="Pfam" id="PF22784">
    <property type="entry name" value="PTP-SAK"/>
    <property type="match status" value="1"/>
</dbReference>
<dbReference type="InterPro" id="IPR045101">
    <property type="entry name" value="PTP_PTEN"/>
</dbReference>
<dbReference type="GO" id="GO:0043005">
    <property type="term" value="C:neuron projection"/>
    <property type="evidence" value="ECO:0007669"/>
    <property type="project" value="UniProtKB-SubCell"/>
</dbReference>
<keyword evidence="10" id="KW-1185">Reference proteome</keyword>
<proteinExistence type="inferred from homology"/>
<comment type="caution">
    <text evidence="9">The sequence shown here is derived from an EMBL/GenBank/DDBJ whole genome shotgun (WGS) entry which is preliminary data.</text>
</comment>
<dbReference type="SUPFAM" id="SSF52799">
    <property type="entry name" value="(Phosphotyrosine protein) phosphatases II"/>
    <property type="match status" value="1"/>
</dbReference>
<feature type="compositionally biased region" description="Polar residues" evidence="6">
    <location>
        <begin position="100"/>
        <end position="135"/>
    </location>
</feature>
<dbReference type="GO" id="GO:0051896">
    <property type="term" value="P:regulation of phosphatidylinositol 3-kinase/protein kinase B signal transduction"/>
    <property type="evidence" value="ECO:0007669"/>
    <property type="project" value="TreeGrafter"/>
</dbReference>
<evidence type="ECO:0000256" key="5">
    <source>
        <dbReference type="ARBA" id="ARBA00022912"/>
    </source>
</evidence>
<dbReference type="SMART" id="SM00404">
    <property type="entry name" value="PTPc_motif"/>
    <property type="match status" value="1"/>
</dbReference>
<feature type="compositionally biased region" description="Polar residues" evidence="6">
    <location>
        <begin position="716"/>
        <end position="742"/>
    </location>
</feature>
<comment type="subcellular location">
    <subcellularLocation>
        <location evidence="1">Cell projection</location>
        <location evidence="1">Neuron projection</location>
    </subcellularLocation>
</comment>
<organism evidence="9 10">
    <name type="scientific">Ditylenchus destructor</name>
    <dbReference type="NCBI Taxonomy" id="166010"/>
    <lineage>
        <taxon>Eukaryota</taxon>
        <taxon>Metazoa</taxon>
        <taxon>Ecdysozoa</taxon>
        <taxon>Nematoda</taxon>
        <taxon>Chromadorea</taxon>
        <taxon>Rhabditida</taxon>
        <taxon>Tylenchina</taxon>
        <taxon>Tylenchomorpha</taxon>
        <taxon>Sphaerularioidea</taxon>
        <taxon>Anguinidae</taxon>
        <taxon>Anguininae</taxon>
        <taxon>Ditylenchus</taxon>
    </lineage>
</organism>
<name>A0AAD4NIS9_9BILA</name>
<evidence type="ECO:0000256" key="6">
    <source>
        <dbReference type="SAM" id="MobiDB-lite"/>
    </source>
</evidence>
<feature type="domain" description="Phosphatase tensin-type" evidence="8">
    <location>
        <begin position="326"/>
        <end position="497"/>
    </location>
</feature>
<comment type="similarity">
    <text evidence="2">Belongs to the PTEN phosphatase protein family.</text>
</comment>
<dbReference type="InterPro" id="IPR051281">
    <property type="entry name" value="Dual-spec_lipid-protein_phosph"/>
</dbReference>
<feature type="region of interest" description="Disordered" evidence="6">
    <location>
        <begin position="1226"/>
        <end position="1257"/>
    </location>
</feature>
<feature type="region of interest" description="Disordered" evidence="6">
    <location>
        <begin position="985"/>
        <end position="1024"/>
    </location>
</feature>
<dbReference type="InterPro" id="IPR029021">
    <property type="entry name" value="Prot-tyrosine_phosphatase-like"/>
</dbReference>
<evidence type="ECO:0000256" key="1">
    <source>
        <dbReference type="ARBA" id="ARBA00004487"/>
    </source>
</evidence>
<feature type="compositionally biased region" description="Polar residues" evidence="6">
    <location>
        <begin position="1150"/>
        <end position="1163"/>
    </location>
</feature>
<dbReference type="Gene3D" id="3.90.190.10">
    <property type="entry name" value="Protein tyrosine phosphatase superfamily"/>
    <property type="match status" value="1"/>
</dbReference>
<dbReference type="PROSITE" id="PS50056">
    <property type="entry name" value="TYR_PHOSPHATASE_2"/>
    <property type="match status" value="1"/>
</dbReference>
<feature type="compositionally biased region" description="Low complexity" evidence="6">
    <location>
        <begin position="1129"/>
        <end position="1144"/>
    </location>
</feature>
<dbReference type="GO" id="GO:0004725">
    <property type="term" value="F:protein tyrosine phosphatase activity"/>
    <property type="evidence" value="ECO:0007669"/>
    <property type="project" value="TreeGrafter"/>
</dbReference>
<dbReference type="InterPro" id="IPR000387">
    <property type="entry name" value="Tyr_Pase_dom"/>
</dbReference>
<dbReference type="PROSITE" id="PS00383">
    <property type="entry name" value="TYR_PHOSPHATASE_1"/>
    <property type="match status" value="1"/>
</dbReference>
<accession>A0AAD4NIS9</accession>
<feature type="region of interest" description="Disordered" evidence="6">
    <location>
        <begin position="1"/>
        <end position="165"/>
    </location>
</feature>
<protein>
    <recommendedName>
        <fullName evidence="3">phosphatidylinositol-3,4,5-trisphosphate 3-phosphatase</fullName>
        <ecNumber evidence="3">3.1.3.67</ecNumber>
    </recommendedName>
</protein>
<dbReference type="PANTHER" id="PTHR12305">
    <property type="entry name" value="PHOSPHATASE WITH HOMOLOGY TO TENSIN"/>
    <property type="match status" value="1"/>
</dbReference>
<feature type="compositionally biased region" description="Low complexity" evidence="6">
    <location>
        <begin position="153"/>
        <end position="165"/>
    </location>
</feature>
<dbReference type="PANTHER" id="PTHR12305:SF81">
    <property type="entry name" value="PHOSPHATIDYLINOSITOL 3,4,5-TRISPHOSPHATE 3-PHOSPHATASE AND DUAL-SPECIFICITY PROTEIN PHOSPHATASE PTEN"/>
    <property type="match status" value="1"/>
</dbReference>
<feature type="compositionally biased region" description="Low complexity" evidence="6">
    <location>
        <begin position="1232"/>
        <end position="1251"/>
    </location>
</feature>
<feature type="compositionally biased region" description="Low complexity" evidence="6">
    <location>
        <begin position="1006"/>
        <end position="1024"/>
    </location>
</feature>
<dbReference type="InterPro" id="IPR016130">
    <property type="entry name" value="Tyr_Pase_AS"/>
</dbReference>
<evidence type="ECO:0000259" key="8">
    <source>
        <dbReference type="PROSITE" id="PS51181"/>
    </source>
</evidence>
<evidence type="ECO:0000313" key="9">
    <source>
        <dbReference type="EMBL" id="KAI1726490.1"/>
    </source>
</evidence>
<dbReference type="Proteomes" id="UP001201812">
    <property type="component" value="Unassembled WGS sequence"/>
</dbReference>
<feature type="domain" description="Tyrosine specific protein phosphatases" evidence="7">
    <location>
        <begin position="414"/>
        <end position="485"/>
    </location>
</feature>
<keyword evidence="4" id="KW-0378">Hydrolase</keyword>
<feature type="compositionally biased region" description="Polar residues" evidence="6">
    <location>
        <begin position="215"/>
        <end position="238"/>
    </location>
</feature>
<evidence type="ECO:0000259" key="7">
    <source>
        <dbReference type="PROSITE" id="PS50056"/>
    </source>
</evidence>
<evidence type="ECO:0000256" key="3">
    <source>
        <dbReference type="ARBA" id="ARBA00013015"/>
    </source>
</evidence>
<dbReference type="EMBL" id="JAKKPZ010000002">
    <property type="protein sequence ID" value="KAI1726490.1"/>
    <property type="molecule type" value="Genomic_DNA"/>
</dbReference>
<feature type="compositionally biased region" description="Polar residues" evidence="6">
    <location>
        <begin position="247"/>
        <end position="265"/>
    </location>
</feature>
<dbReference type="GO" id="GO:0005829">
    <property type="term" value="C:cytosol"/>
    <property type="evidence" value="ECO:0007669"/>
    <property type="project" value="TreeGrafter"/>
</dbReference>
<feature type="region of interest" description="Disordered" evidence="6">
    <location>
        <begin position="716"/>
        <end position="762"/>
    </location>
</feature>
<dbReference type="InterPro" id="IPR003595">
    <property type="entry name" value="Tyr_Pase_cat"/>
</dbReference>
<dbReference type="EC" id="3.1.3.67" evidence="3"/>
<feature type="region of interest" description="Disordered" evidence="6">
    <location>
        <begin position="1129"/>
        <end position="1163"/>
    </location>
</feature>
<feature type="region of interest" description="Disordered" evidence="6">
    <location>
        <begin position="1091"/>
        <end position="1110"/>
    </location>
</feature>
<dbReference type="GO" id="GO:0048870">
    <property type="term" value="P:cell motility"/>
    <property type="evidence" value="ECO:0007669"/>
    <property type="project" value="TreeGrafter"/>
</dbReference>
<dbReference type="InterPro" id="IPR029023">
    <property type="entry name" value="Tensin_phosphatase"/>
</dbReference>
<dbReference type="GO" id="GO:0008285">
    <property type="term" value="P:negative regulation of cell population proliferation"/>
    <property type="evidence" value="ECO:0007669"/>
    <property type="project" value="TreeGrafter"/>
</dbReference>
<feature type="compositionally biased region" description="Low complexity" evidence="6">
    <location>
        <begin position="266"/>
        <end position="281"/>
    </location>
</feature>
<keyword evidence="5" id="KW-0904">Protein phosphatase</keyword>
<reference evidence="9" key="1">
    <citation type="submission" date="2022-01" db="EMBL/GenBank/DDBJ databases">
        <title>Genome Sequence Resource for Two Populations of Ditylenchus destructor, the Migratory Endoparasitic Phytonematode.</title>
        <authorList>
            <person name="Zhang H."/>
            <person name="Lin R."/>
            <person name="Xie B."/>
        </authorList>
    </citation>
    <scope>NUCLEOTIDE SEQUENCE</scope>
    <source>
        <strain evidence="9">BazhouSP</strain>
    </source>
</reference>
<dbReference type="FunFam" id="3.90.190.10:FF:000029">
    <property type="entry name" value="Phosphatidylinositol 3,4,5-trisphosphate 3-phosphatase and dual-specificity protein phosphatase PTEN"/>
    <property type="match status" value="1"/>
</dbReference>